<protein>
    <submittedName>
        <fullName evidence="2">Uncharacterized protein</fullName>
    </submittedName>
</protein>
<reference evidence="2" key="1">
    <citation type="submission" date="2023-03" db="EMBL/GenBank/DDBJ databases">
        <title>Massive genome expansion in bonnet fungi (Mycena s.s.) driven by repeated elements and novel gene families across ecological guilds.</title>
        <authorList>
            <consortium name="Lawrence Berkeley National Laboratory"/>
            <person name="Harder C.B."/>
            <person name="Miyauchi S."/>
            <person name="Viragh M."/>
            <person name="Kuo A."/>
            <person name="Thoen E."/>
            <person name="Andreopoulos B."/>
            <person name="Lu D."/>
            <person name="Skrede I."/>
            <person name="Drula E."/>
            <person name="Henrissat B."/>
            <person name="Morin E."/>
            <person name="Kohler A."/>
            <person name="Barry K."/>
            <person name="LaButti K."/>
            <person name="Morin E."/>
            <person name="Salamov A."/>
            <person name="Lipzen A."/>
            <person name="Mereny Z."/>
            <person name="Hegedus B."/>
            <person name="Baldrian P."/>
            <person name="Stursova M."/>
            <person name="Weitz H."/>
            <person name="Taylor A."/>
            <person name="Grigoriev I.V."/>
            <person name="Nagy L.G."/>
            <person name="Martin F."/>
            <person name="Kauserud H."/>
        </authorList>
    </citation>
    <scope>NUCLEOTIDE SEQUENCE</scope>
    <source>
        <strain evidence="2">CBHHK182m</strain>
    </source>
</reference>
<evidence type="ECO:0000313" key="3">
    <source>
        <dbReference type="Proteomes" id="UP001215598"/>
    </source>
</evidence>
<evidence type="ECO:0000313" key="2">
    <source>
        <dbReference type="EMBL" id="KAJ7717155.1"/>
    </source>
</evidence>
<dbReference type="Proteomes" id="UP001215598">
    <property type="component" value="Unassembled WGS sequence"/>
</dbReference>
<keyword evidence="3" id="KW-1185">Reference proteome</keyword>
<gene>
    <name evidence="2" type="ORF">B0H16DRAFT_1476286</name>
</gene>
<feature type="compositionally biased region" description="Acidic residues" evidence="1">
    <location>
        <begin position="469"/>
        <end position="483"/>
    </location>
</feature>
<sequence>MRHLPPRPRMVHGTSLAITTSNCRRPTWTRQIPGLTRLYPKLSLFRTFGRGPSATLDTGLSSISYVKSEDSRSLKRHGNAEPSPTCRSINFALKFAKTRSFAAQKSQAMKTPGGITQLSGVELTRPSSESSISRPSLQLKVLVVRCGFPPNNFQADSPLSEKSVLRLLRSVVGSCIFSVILSIPQFSDFLDNPARLIATLESVNLTSQLVTRPSGAGDILHQRDPPVCLRCRAESRFWHTNSDVVHGAHPVSLRGVQALQWEPRVQFPASEYDTYHDLFFFFCVVSVRDNEHPPARRNLKIKNSNHGGLHRMAAPCIAPANRHPNSDVVHGAHPLSLALRSSSGSPGFDSRRLNTLYKLGRGAWCTPTLPSPNSRRLNIMATVPAFFFFFCDQSYPTLYRWSTAGHPSTSAEWYIPARRIAIEATIGHPAQPYTNSDHGAPPLSLITKVQKVQWELQLPLPVRAPSTDIYEDVEDDHTDEEDQRDFTWM</sequence>
<proteinExistence type="predicted"/>
<dbReference type="EMBL" id="JARKIB010000281">
    <property type="protein sequence ID" value="KAJ7717155.1"/>
    <property type="molecule type" value="Genomic_DNA"/>
</dbReference>
<dbReference type="AlphaFoldDB" id="A0AAD7HC89"/>
<comment type="caution">
    <text evidence="2">The sequence shown here is derived from an EMBL/GenBank/DDBJ whole genome shotgun (WGS) entry which is preliminary data.</text>
</comment>
<organism evidence="2 3">
    <name type="scientific">Mycena metata</name>
    <dbReference type="NCBI Taxonomy" id="1033252"/>
    <lineage>
        <taxon>Eukaryota</taxon>
        <taxon>Fungi</taxon>
        <taxon>Dikarya</taxon>
        <taxon>Basidiomycota</taxon>
        <taxon>Agaricomycotina</taxon>
        <taxon>Agaricomycetes</taxon>
        <taxon>Agaricomycetidae</taxon>
        <taxon>Agaricales</taxon>
        <taxon>Marasmiineae</taxon>
        <taxon>Mycenaceae</taxon>
        <taxon>Mycena</taxon>
    </lineage>
</organism>
<feature type="region of interest" description="Disordered" evidence="1">
    <location>
        <begin position="467"/>
        <end position="489"/>
    </location>
</feature>
<evidence type="ECO:0000256" key="1">
    <source>
        <dbReference type="SAM" id="MobiDB-lite"/>
    </source>
</evidence>
<name>A0AAD7HC89_9AGAR</name>
<accession>A0AAD7HC89</accession>